<dbReference type="InterPro" id="IPR006224">
    <property type="entry name" value="PsdUridine_synth_RluA-like_CS"/>
</dbReference>
<reference evidence="2 3" key="1">
    <citation type="journal article" date="2021" name="DNA Res.">
        <title>Genome analysis of Candida subhashii reveals its hybrid nature and dual mitochondrial genome conformations.</title>
        <authorList>
            <person name="Mixao V."/>
            <person name="Hegedusova E."/>
            <person name="Saus E."/>
            <person name="Pryszcz L.P."/>
            <person name="Cillingova A."/>
            <person name="Nosek J."/>
            <person name="Gabaldon T."/>
        </authorList>
    </citation>
    <scope>NUCLEOTIDE SEQUENCE [LARGE SCALE GENOMIC DNA]</scope>
    <source>
        <strain evidence="2 3">CBS 10753</strain>
    </source>
</reference>
<evidence type="ECO:0000313" key="3">
    <source>
        <dbReference type="Proteomes" id="UP000694255"/>
    </source>
</evidence>
<keyword evidence="3" id="KW-1185">Reference proteome</keyword>
<gene>
    <name evidence="2" type="ORF">J8A68_004112</name>
</gene>
<dbReference type="GO" id="GO:0003723">
    <property type="term" value="F:RNA binding"/>
    <property type="evidence" value="ECO:0007669"/>
    <property type="project" value="InterPro"/>
</dbReference>
<feature type="domain" description="Pseudouridine synthase RsuA/RluA-like" evidence="1">
    <location>
        <begin position="117"/>
        <end position="269"/>
    </location>
</feature>
<sequence>MSNITTQSGFRTVSPFYRPFQTRIKGRWIGKTLVEVYTRDFGEKEPNVIHDIKTNKLYLINQKPKQQPTEYRGWEVLSTRKIEMQDIICHMKHMHEAQVPWPTDRERIPIVFENDELVVVNKPSGIPTHPSGNYNLNSVSEILKLERGSESIWACHRLDKVTSGVLILAKAKGALSRIMKLIRDEKGTIKKRYLARVSGEFPEGRIVVNCPVFSINTNGGYLKPSNIENLPTDSTTIFTRISYNKELDQSVVLCEPLTGKFHQIRIHLRNLGHPIANDFVYNAKADVTDDVMRQKIALEVELYEMVFTAYPQFKGFHKLDCNPLGSETTINVLDAINWNSDPSLKSRIGEIGEAQEKYIASRKSTNSICTECNRTLFDGDTGIKSEVWLHALSFTCQDDNGNQLHFETDYPEWSYI</sequence>
<dbReference type="AlphaFoldDB" id="A0A8J5UKV0"/>
<dbReference type="RefSeq" id="XP_049262574.1">
    <property type="nucleotide sequence ID" value="XM_049408037.1"/>
</dbReference>
<dbReference type="GeneID" id="73470912"/>
<dbReference type="Proteomes" id="UP000694255">
    <property type="component" value="Unassembled WGS sequence"/>
</dbReference>
<dbReference type="EMBL" id="JAGSYN010000180">
    <property type="protein sequence ID" value="KAG7662341.1"/>
    <property type="molecule type" value="Genomic_DNA"/>
</dbReference>
<proteinExistence type="predicted"/>
<dbReference type="GO" id="GO:0000455">
    <property type="term" value="P:enzyme-directed rRNA pseudouridine synthesis"/>
    <property type="evidence" value="ECO:0007669"/>
    <property type="project" value="TreeGrafter"/>
</dbReference>
<dbReference type="PANTHER" id="PTHR21600">
    <property type="entry name" value="MITOCHONDRIAL RNA PSEUDOURIDINE SYNTHASE"/>
    <property type="match status" value="1"/>
</dbReference>
<dbReference type="PROSITE" id="PS01129">
    <property type="entry name" value="PSI_RLU"/>
    <property type="match status" value="1"/>
</dbReference>
<dbReference type="Pfam" id="PF00849">
    <property type="entry name" value="PseudoU_synth_2"/>
    <property type="match status" value="1"/>
</dbReference>
<dbReference type="OrthoDB" id="424794at2759"/>
<comment type="caution">
    <text evidence="2">The sequence shown here is derived from an EMBL/GenBank/DDBJ whole genome shotgun (WGS) entry which is preliminary data.</text>
</comment>
<dbReference type="PANTHER" id="PTHR21600:SF40">
    <property type="entry name" value="PSEUDOURIDYLATE SYNTHASE RPUSD2"/>
    <property type="match status" value="1"/>
</dbReference>
<name>A0A8J5UKV0_9ASCO</name>
<protein>
    <recommendedName>
        <fullName evidence="1">Pseudouridine synthase RsuA/RluA-like domain-containing protein</fullName>
    </recommendedName>
</protein>
<accession>A0A8J5UKV0</accession>
<evidence type="ECO:0000313" key="2">
    <source>
        <dbReference type="EMBL" id="KAG7662341.1"/>
    </source>
</evidence>
<dbReference type="InterPro" id="IPR006145">
    <property type="entry name" value="PsdUridine_synth_RsuA/RluA"/>
</dbReference>
<dbReference type="InterPro" id="IPR050188">
    <property type="entry name" value="RluA_PseudoU_synthase"/>
</dbReference>
<dbReference type="GO" id="GO:0009982">
    <property type="term" value="F:pseudouridine synthase activity"/>
    <property type="evidence" value="ECO:0007669"/>
    <property type="project" value="InterPro"/>
</dbReference>
<evidence type="ECO:0000259" key="1">
    <source>
        <dbReference type="Pfam" id="PF00849"/>
    </source>
</evidence>
<dbReference type="CDD" id="cd02557">
    <property type="entry name" value="PseudoU_synth_ScRIB2"/>
    <property type="match status" value="1"/>
</dbReference>
<organism evidence="2 3">
    <name type="scientific">[Candida] subhashii</name>
    <dbReference type="NCBI Taxonomy" id="561895"/>
    <lineage>
        <taxon>Eukaryota</taxon>
        <taxon>Fungi</taxon>
        <taxon>Dikarya</taxon>
        <taxon>Ascomycota</taxon>
        <taxon>Saccharomycotina</taxon>
        <taxon>Pichiomycetes</taxon>
        <taxon>Debaryomycetaceae</taxon>
        <taxon>Spathaspora</taxon>
    </lineage>
</organism>